<dbReference type="GO" id="GO:0016787">
    <property type="term" value="F:hydrolase activity"/>
    <property type="evidence" value="ECO:0007669"/>
    <property type="project" value="UniProtKB-KW"/>
</dbReference>
<dbReference type="InterPro" id="IPR003730">
    <property type="entry name" value="Cu_polyphenol_OxRdtase"/>
</dbReference>
<evidence type="ECO:0000313" key="11">
    <source>
        <dbReference type="EMBL" id="CAA6815015.1"/>
    </source>
</evidence>
<dbReference type="AlphaFoldDB" id="A0A6S6TJ07"/>
<evidence type="ECO:0000256" key="7">
    <source>
        <dbReference type="ARBA" id="ARBA00047989"/>
    </source>
</evidence>
<gene>
    <name evidence="11" type="ORF">HELGO_WM44556</name>
</gene>
<dbReference type="Pfam" id="PF02578">
    <property type="entry name" value="Cu-oxidase_4"/>
    <property type="match status" value="1"/>
</dbReference>
<protein>
    <recommendedName>
        <fullName evidence="10">Purine nucleoside phosphorylase</fullName>
    </recommendedName>
</protein>
<evidence type="ECO:0000256" key="2">
    <source>
        <dbReference type="ARBA" id="ARBA00007353"/>
    </source>
</evidence>
<comment type="catalytic activity">
    <reaction evidence="8">
        <text>adenosine + phosphate = alpha-D-ribose 1-phosphate + adenine</text>
        <dbReference type="Rhea" id="RHEA:27642"/>
        <dbReference type="ChEBI" id="CHEBI:16335"/>
        <dbReference type="ChEBI" id="CHEBI:16708"/>
        <dbReference type="ChEBI" id="CHEBI:43474"/>
        <dbReference type="ChEBI" id="CHEBI:57720"/>
        <dbReference type="EC" id="2.4.2.1"/>
    </reaction>
    <physiologicalReaction direction="left-to-right" evidence="8">
        <dbReference type="Rhea" id="RHEA:27643"/>
    </physiologicalReaction>
</comment>
<name>A0A6S6TJ07_9GAMM</name>
<dbReference type="SUPFAM" id="SSF64438">
    <property type="entry name" value="CNF1/YfiH-like putative cysteine hydrolases"/>
    <property type="match status" value="1"/>
</dbReference>
<evidence type="ECO:0000256" key="6">
    <source>
        <dbReference type="ARBA" id="ARBA00022833"/>
    </source>
</evidence>
<keyword evidence="5" id="KW-0378">Hydrolase</keyword>
<evidence type="ECO:0000256" key="4">
    <source>
        <dbReference type="ARBA" id="ARBA00022723"/>
    </source>
</evidence>
<organism evidence="11">
    <name type="scientific">uncultured Thiotrichaceae bacterium</name>
    <dbReference type="NCBI Taxonomy" id="298394"/>
    <lineage>
        <taxon>Bacteria</taxon>
        <taxon>Pseudomonadati</taxon>
        <taxon>Pseudomonadota</taxon>
        <taxon>Gammaproteobacteria</taxon>
        <taxon>Thiotrichales</taxon>
        <taxon>Thiotrichaceae</taxon>
        <taxon>environmental samples</taxon>
    </lineage>
</organism>
<comment type="catalytic activity">
    <reaction evidence="1">
        <text>inosine + phosphate = alpha-D-ribose 1-phosphate + hypoxanthine</text>
        <dbReference type="Rhea" id="RHEA:27646"/>
        <dbReference type="ChEBI" id="CHEBI:17368"/>
        <dbReference type="ChEBI" id="CHEBI:17596"/>
        <dbReference type="ChEBI" id="CHEBI:43474"/>
        <dbReference type="ChEBI" id="CHEBI:57720"/>
        <dbReference type="EC" id="2.4.2.1"/>
    </reaction>
    <physiologicalReaction direction="left-to-right" evidence="1">
        <dbReference type="Rhea" id="RHEA:27647"/>
    </physiologicalReaction>
</comment>
<evidence type="ECO:0000256" key="1">
    <source>
        <dbReference type="ARBA" id="ARBA00000553"/>
    </source>
</evidence>
<dbReference type="PANTHER" id="PTHR30616">
    <property type="entry name" value="UNCHARACTERIZED PROTEIN YFIH"/>
    <property type="match status" value="1"/>
</dbReference>
<dbReference type="Gene3D" id="3.60.140.10">
    <property type="entry name" value="CNF1/YfiH-like putative cysteine hydrolases"/>
    <property type="match status" value="1"/>
</dbReference>
<dbReference type="CDD" id="cd16833">
    <property type="entry name" value="YfiH"/>
    <property type="match status" value="1"/>
</dbReference>
<evidence type="ECO:0000256" key="8">
    <source>
        <dbReference type="ARBA" id="ARBA00048968"/>
    </source>
</evidence>
<accession>A0A6S6TJ07</accession>
<dbReference type="GO" id="GO:0017061">
    <property type="term" value="F:S-methyl-5-thioadenosine phosphorylase activity"/>
    <property type="evidence" value="ECO:0007669"/>
    <property type="project" value="UniProtKB-EC"/>
</dbReference>
<dbReference type="PANTHER" id="PTHR30616:SF2">
    <property type="entry name" value="PURINE NUCLEOSIDE PHOSPHORYLASE LACC1"/>
    <property type="match status" value="1"/>
</dbReference>
<comment type="catalytic activity">
    <reaction evidence="9">
        <text>S-methyl-5'-thioadenosine + phosphate = 5-(methylsulfanyl)-alpha-D-ribose 1-phosphate + adenine</text>
        <dbReference type="Rhea" id="RHEA:11852"/>
        <dbReference type="ChEBI" id="CHEBI:16708"/>
        <dbReference type="ChEBI" id="CHEBI:17509"/>
        <dbReference type="ChEBI" id="CHEBI:43474"/>
        <dbReference type="ChEBI" id="CHEBI:58533"/>
        <dbReference type="EC" id="2.4.2.28"/>
    </reaction>
    <physiologicalReaction direction="left-to-right" evidence="9">
        <dbReference type="Rhea" id="RHEA:11853"/>
    </physiologicalReaction>
</comment>
<keyword evidence="6" id="KW-0862">Zinc</keyword>
<evidence type="ECO:0000256" key="10">
    <source>
        <dbReference type="RuleBase" id="RU361274"/>
    </source>
</evidence>
<reference evidence="11" key="1">
    <citation type="submission" date="2020-01" db="EMBL/GenBank/DDBJ databases">
        <authorList>
            <person name="Meier V. D."/>
            <person name="Meier V D."/>
        </authorList>
    </citation>
    <scope>NUCLEOTIDE SEQUENCE</scope>
    <source>
        <strain evidence="11">HLG_WM_MAG_08</strain>
    </source>
</reference>
<dbReference type="NCBIfam" id="TIGR00726">
    <property type="entry name" value="peptidoglycan editing factor PgeF"/>
    <property type="match status" value="1"/>
</dbReference>
<dbReference type="InterPro" id="IPR011324">
    <property type="entry name" value="Cytotoxic_necrot_fac-like_cat"/>
</dbReference>
<sequence>MMTTNTDQDAVYHWQAAAERLGWIIPDWPAPAGVNAVCTTRHGGESQPPFDSLNLGDHVGDNALTVAVNRQRVRDVLHLPTEPLWLEQVHGTVVSNMDAANVDGCPQADASVALQPDQVSIIMTADCLPVLFCDRAGTRVASAHAGWRGLCEGVLENTLKQLECAADDVLVWLGPAIGPERFEVGDEVRAAFMKHDLQAEAAFVAGERPGKWLADIYLLAKQRLQQQGIEHIYGGGLCTVSDSERFFSYRRDGRTGRMASLIWLATN</sequence>
<evidence type="ECO:0000256" key="9">
    <source>
        <dbReference type="ARBA" id="ARBA00049893"/>
    </source>
</evidence>
<keyword evidence="4" id="KW-0479">Metal-binding</keyword>
<evidence type="ECO:0000256" key="5">
    <source>
        <dbReference type="ARBA" id="ARBA00022801"/>
    </source>
</evidence>
<dbReference type="EMBL" id="CACVAV010000243">
    <property type="protein sequence ID" value="CAA6815015.1"/>
    <property type="molecule type" value="Genomic_DNA"/>
</dbReference>
<dbReference type="GO" id="GO:0005507">
    <property type="term" value="F:copper ion binding"/>
    <property type="evidence" value="ECO:0007669"/>
    <property type="project" value="TreeGrafter"/>
</dbReference>
<proteinExistence type="inferred from homology"/>
<evidence type="ECO:0000256" key="3">
    <source>
        <dbReference type="ARBA" id="ARBA00022679"/>
    </source>
</evidence>
<keyword evidence="3" id="KW-0808">Transferase</keyword>
<comment type="catalytic activity">
    <reaction evidence="7">
        <text>adenosine + H2O + H(+) = inosine + NH4(+)</text>
        <dbReference type="Rhea" id="RHEA:24408"/>
        <dbReference type="ChEBI" id="CHEBI:15377"/>
        <dbReference type="ChEBI" id="CHEBI:15378"/>
        <dbReference type="ChEBI" id="CHEBI:16335"/>
        <dbReference type="ChEBI" id="CHEBI:17596"/>
        <dbReference type="ChEBI" id="CHEBI:28938"/>
        <dbReference type="EC" id="3.5.4.4"/>
    </reaction>
    <physiologicalReaction direction="left-to-right" evidence="7">
        <dbReference type="Rhea" id="RHEA:24409"/>
    </physiologicalReaction>
</comment>
<dbReference type="InterPro" id="IPR038371">
    <property type="entry name" value="Cu_polyphenol_OxRdtase_sf"/>
</dbReference>
<comment type="similarity">
    <text evidence="2 10">Belongs to the purine nucleoside phosphorylase YfiH/LACC1 family.</text>
</comment>